<proteinExistence type="predicted"/>
<evidence type="ECO:0000313" key="1">
    <source>
        <dbReference type="EMBL" id="GAA0878418.1"/>
    </source>
</evidence>
<dbReference type="Proteomes" id="UP001500469">
    <property type="component" value="Unassembled WGS sequence"/>
</dbReference>
<keyword evidence="2" id="KW-1185">Reference proteome</keyword>
<comment type="caution">
    <text evidence="1">The sequence shown here is derived from an EMBL/GenBank/DDBJ whole genome shotgun (WGS) entry which is preliminary data.</text>
</comment>
<dbReference type="SUPFAM" id="SSF88723">
    <property type="entry name" value="PIN domain-like"/>
    <property type="match status" value="1"/>
</dbReference>
<accession>A0ABP3YBY0</accession>
<reference evidence="2" key="1">
    <citation type="journal article" date="2019" name="Int. J. Syst. Evol. Microbiol.">
        <title>The Global Catalogue of Microorganisms (GCM) 10K type strain sequencing project: providing services to taxonomists for standard genome sequencing and annotation.</title>
        <authorList>
            <consortium name="The Broad Institute Genomics Platform"/>
            <consortium name="The Broad Institute Genome Sequencing Center for Infectious Disease"/>
            <person name="Wu L."/>
            <person name="Ma J."/>
        </authorList>
    </citation>
    <scope>NUCLEOTIDE SEQUENCE [LARGE SCALE GENOMIC DNA]</scope>
    <source>
        <strain evidence="2">JCM 16112</strain>
    </source>
</reference>
<dbReference type="InterPro" id="IPR059192">
    <property type="entry name" value="PIN_19"/>
</dbReference>
<dbReference type="RefSeq" id="WP_343849805.1">
    <property type="nucleotide sequence ID" value="NZ_BAAAFI010000006.1"/>
</dbReference>
<evidence type="ECO:0000313" key="2">
    <source>
        <dbReference type="Proteomes" id="UP001500469"/>
    </source>
</evidence>
<dbReference type="EMBL" id="BAAAFI010000006">
    <property type="protein sequence ID" value="GAA0878418.1"/>
    <property type="molecule type" value="Genomic_DNA"/>
</dbReference>
<sequence>MIFLDTNALVLLIVGLIDKSLISSHKRISIYEVLDFENLAVLVGALEKIVCTPNVLTEVDNLLNNFQKGHRRQYYDVIRELISRSSERFIESKRVIELSPFFELGLADTGVFEICKKCDFLVTGDSKLADYALAFGIKVVDLVKIRNERLN</sequence>
<protein>
    <recommendedName>
        <fullName evidence="3">PIN domain-containing protein</fullName>
    </recommendedName>
</protein>
<evidence type="ECO:0008006" key="3">
    <source>
        <dbReference type="Google" id="ProtNLM"/>
    </source>
</evidence>
<dbReference type="CDD" id="cd18702">
    <property type="entry name" value="PIN_VapC_like"/>
    <property type="match status" value="1"/>
</dbReference>
<gene>
    <name evidence="1" type="ORF">GCM10009119_13860</name>
</gene>
<dbReference type="InterPro" id="IPR029060">
    <property type="entry name" value="PIN-like_dom_sf"/>
</dbReference>
<organism evidence="1 2">
    <name type="scientific">Algoriphagus jejuensis</name>
    <dbReference type="NCBI Taxonomy" id="419934"/>
    <lineage>
        <taxon>Bacteria</taxon>
        <taxon>Pseudomonadati</taxon>
        <taxon>Bacteroidota</taxon>
        <taxon>Cytophagia</taxon>
        <taxon>Cytophagales</taxon>
        <taxon>Cyclobacteriaceae</taxon>
        <taxon>Algoriphagus</taxon>
    </lineage>
</organism>
<name>A0ABP3YBY0_9BACT</name>